<accession>A0A2V3WGC1</accession>
<dbReference type="Gene3D" id="1.10.3210.10">
    <property type="entry name" value="Hypothetical protein af1432"/>
    <property type="match status" value="1"/>
</dbReference>
<dbReference type="EMBL" id="QJJR01000002">
    <property type="protein sequence ID" value="PXW92464.1"/>
    <property type="molecule type" value="Genomic_DNA"/>
</dbReference>
<keyword evidence="17" id="KW-1185">Reference proteome</keyword>
<dbReference type="HAMAP" id="MF_00335">
    <property type="entry name" value="RNase_Y"/>
    <property type="match status" value="1"/>
</dbReference>
<evidence type="ECO:0000256" key="9">
    <source>
        <dbReference type="ARBA" id="ARBA00023136"/>
    </source>
</evidence>
<protein>
    <recommendedName>
        <fullName evidence="11 12">Ribonuclease Y</fullName>
        <shortName evidence="12">RNase Y</shortName>
        <ecNumber evidence="12 13">3.1.-.-</ecNumber>
    </recommendedName>
</protein>
<sequence>MNLTDILVLVISSVAILIVGIVVGYWIRKSIAEKKISSAEELAKQIVQEGHRNAEVAKKEALVEAKDENHKVRQQLEQELRERRVELQKQENRLMQKEENLDRKDETLDKRERLQEKKENTIADKQQQIEEMEGRVAAMLKDQQAELERISGLTSDQAKQVILERVEKEVSHESALIIKEAENRTKEESDKKAKEILSLAMQRCASDHVAETTVSVVNLPNDEMKGRIIGREGRNIRTLETLTGIDLIIDDTPEAVILSGFDPIRRETARIALEKLVQDGRIHPARIEEMVDKSRREVDEYIREVGEETTFEVGVHGLHPDLIKILGRLKYRTSYGQNVLKHSVEVAHLSGLLAAELGQDVTLAKRAGLLHDIGKAIDHEVEGSHVEIGKELAMKYKEKDVVINSIASHHGDEEATSIIAVLVAAADALSAARPGARSETLENYIKRLEKLEEIAESYEGVEKSFAIQAGREVRIMVKPEEIDDLESVRIARDIRKRIEEELTFPGHIKVTVIRETRAVEYAK</sequence>
<dbReference type="InterPro" id="IPR036612">
    <property type="entry name" value="KH_dom_type_1_sf"/>
</dbReference>
<dbReference type="RefSeq" id="WP_110250350.1">
    <property type="nucleotide sequence ID" value="NZ_QJJR01000002.1"/>
</dbReference>
<dbReference type="PANTHER" id="PTHR12826">
    <property type="entry name" value="RIBONUCLEASE Y"/>
    <property type="match status" value="1"/>
</dbReference>
<dbReference type="GO" id="GO:0004521">
    <property type="term" value="F:RNA endonuclease activity"/>
    <property type="evidence" value="ECO:0007669"/>
    <property type="project" value="UniProtKB-UniRule"/>
</dbReference>
<comment type="subcellular location">
    <subcellularLocation>
        <location evidence="1 12">Cell membrane</location>
        <topology evidence="1 12">Single-pass membrane protein</topology>
    </subcellularLocation>
</comment>
<dbReference type="FunFam" id="3.30.1370.10:FF:000006">
    <property type="entry name" value="Ribonuclease Y"/>
    <property type="match status" value="1"/>
</dbReference>
<keyword evidence="9 12" id="KW-0472">Membrane</keyword>
<dbReference type="NCBIfam" id="TIGR00277">
    <property type="entry name" value="HDIG"/>
    <property type="match status" value="1"/>
</dbReference>
<dbReference type="SUPFAM" id="SSF109604">
    <property type="entry name" value="HD-domain/PDEase-like"/>
    <property type="match status" value="1"/>
</dbReference>
<dbReference type="Pfam" id="PF12072">
    <property type="entry name" value="RNase_Y_N"/>
    <property type="match status" value="1"/>
</dbReference>
<feature type="transmembrane region" description="Helical" evidence="12">
    <location>
        <begin position="6"/>
        <end position="27"/>
    </location>
</feature>
<dbReference type="GO" id="GO:0005886">
    <property type="term" value="C:plasma membrane"/>
    <property type="evidence" value="ECO:0007669"/>
    <property type="project" value="UniProtKB-SubCell"/>
</dbReference>
<feature type="coiled-coil region" evidence="14">
    <location>
        <begin position="29"/>
        <end position="142"/>
    </location>
</feature>
<dbReference type="Gene3D" id="3.30.1370.10">
    <property type="entry name" value="K Homology domain, type 1"/>
    <property type="match status" value="1"/>
</dbReference>
<dbReference type="NCBIfam" id="TIGR03319">
    <property type="entry name" value="RNase_Y"/>
    <property type="match status" value="1"/>
</dbReference>
<reference evidence="16 17" key="1">
    <citation type="submission" date="2018-05" db="EMBL/GenBank/DDBJ databases">
        <title>Genomic Encyclopedia of Type Strains, Phase IV (KMG-IV): sequencing the most valuable type-strain genomes for metagenomic binning, comparative biology and taxonomic classification.</title>
        <authorList>
            <person name="Goeker M."/>
        </authorList>
    </citation>
    <scope>NUCLEOTIDE SEQUENCE [LARGE SCALE GENOMIC DNA]</scope>
    <source>
        <strain evidence="16 17">DSM 22440</strain>
    </source>
</reference>
<evidence type="ECO:0000256" key="8">
    <source>
        <dbReference type="ARBA" id="ARBA00022989"/>
    </source>
</evidence>
<dbReference type="AlphaFoldDB" id="A0A2V3WGC1"/>
<dbReference type="GO" id="GO:0006402">
    <property type="term" value="P:mRNA catabolic process"/>
    <property type="evidence" value="ECO:0007669"/>
    <property type="project" value="UniProtKB-UniRule"/>
</dbReference>
<dbReference type="InterPro" id="IPR017705">
    <property type="entry name" value="Ribonuclease_Y"/>
</dbReference>
<keyword evidence="6 12" id="KW-0378">Hydrolase</keyword>
<evidence type="ECO:0000256" key="2">
    <source>
        <dbReference type="ARBA" id="ARBA00022475"/>
    </source>
</evidence>
<dbReference type="CDD" id="cd00077">
    <property type="entry name" value="HDc"/>
    <property type="match status" value="1"/>
</dbReference>
<dbReference type="SUPFAM" id="SSF54791">
    <property type="entry name" value="Eukaryotic type KH-domain (KH-domain type I)"/>
    <property type="match status" value="1"/>
</dbReference>
<dbReference type="Pfam" id="PF00013">
    <property type="entry name" value="KH_1"/>
    <property type="match status" value="1"/>
</dbReference>
<evidence type="ECO:0000256" key="14">
    <source>
        <dbReference type="SAM" id="Coils"/>
    </source>
</evidence>
<evidence type="ECO:0000256" key="11">
    <source>
        <dbReference type="ARBA" id="ARBA00073072"/>
    </source>
</evidence>
<evidence type="ECO:0000256" key="1">
    <source>
        <dbReference type="ARBA" id="ARBA00004162"/>
    </source>
</evidence>
<dbReference type="EC" id="3.1.-.-" evidence="12 13"/>
<evidence type="ECO:0000313" key="17">
    <source>
        <dbReference type="Proteomes" id="UP000247922"/>
    </source>
</evidence>
<organism evidence="16 17">
    <name type="scientific">Streptohalobacillus salinus</name>
    <dbReference type="NCBI Taxonomy" id="621096"/>
    <lineage>
        <taxon>Bacteria</taxon>
        <taxon>Bacillati</taxon>
        <taxon>Bacillota</taxon>
        <taxon>Bacilli</taxon>
        <taxon>Bacillales</taxon>
        <taxon>Bacillaceae</taxon>
        <taxon>Streptohalobacillus</taxon>
    </lineage>
</organism>
<evidence type="ECO:0000313" key="16">
    <source>
        <dbReference type="EMBL" id="PXW92464.1"/>
    </source>
</evidence>
<evidence type="ECO:0000256" key="12">
    <source>
        <dbReference type="HAMAP-Rule" id="MF_00335"/>
    </source>
</evidence>
<dbReference type="PROSITE" id="PS50084">
    <property type="entry name" value="KH_TYPE_1"/>
    <property type="match status" value="1"/>
</dbReference>
<comment type="caution">
    <text evidence="16">The sequence shown here is derived from an EMBL/GenBank/DDBJ whole genome shotgun (WGS) entry which is preliminary data.</text>
</comment>
<dbReference type="InterPro" id="IPR003607">
    <property type="entry name" value="HD/PDEase_dom"/>
</dbReference>
<keyword evidence="5 12" id="KW-0255">Endonuclease</keyword>
<dbReference type="InterPro" id="IPR022711">
    <property type="entry name" value="RNase_Y_N"/>
</dbReference>
<dbReference type="GO" id="GO:0003723">
    <property type="term" value="F:RNA binding"/>
    <property type="evidence" value="ECO:0007669"/>
    <property type="project" value="UniProtKB-UniRule"/>
</dbReference>
<dbReference type="InterPro" id="IPR006675">
    <property type="entry name" value="HDIG_dom"/>
</dbReference>
<proteinExistence type="inferred from homology"/>
<evidence type="ECO:0000256" key="7">
    <source>
        <dbReference type="ARBA" id="ARBA00022884"/>
    </source>
</evidence>
<keyword evidence="3 12" id="KW-0812">Transmembrane</keyword>
<dbReference type="FunFam" id="1.10.3210.10:FF:000003">
    <property type="entry name" value="Ribonuclease Y"/>
    <property type="match status" value="1"/>
</dbReference>
<keyword evidence="2 12" id="KW-1003">Cell membrane</keyword>
<keyword evidence="8 12" id="KW-1133">Transmembrane helix</keyword>
<keyword evidence="14" id="KW-0175">Coiled coil</keyword>
<evidence type="ECO:0000256" key="10">
    <source>
        <dbReference type="ARBA" id="ARBA00061537"/>
    </source>
</evidence>
<dbReference type="SMART" id="SM00322">
    <property type="entry name" value="KH"/>
    <property type="match status" value="1"/>
</dbReference>
<dbReference type="PANTHER" id="PTHR12826:SF15">
    <property type="entry name" value="RIBONUCLEASE Y"/>
    <property type="match status" value="1"/>
</dbReference>
<comment type="function">
    <text evidence="12">Endoribonuclease that initiates mRNA decay.</text>
</comment>
<feature type="domain" description="HD" evidence="15">
    <location>
        <begin position="339"/>
        <end position="432"/>
    </location>
</feature>
<comment type="similarity">
    <text evidence="10 12">Belongs to the RNase Y family.</text>
</comment>
<dbReference type="GO" id="GO:0016787">
    <property type="term" value="F:hydrolase activity"/>
    <property type="evidence" value="ECO:0007669"/>
    <property type="project" value="UniProtKB-KW"/>
</dbReference>
<evidence type="ECO:0000259" key="15">
    <source>
        <dbReference type="PROSITE" id="PS51831"/>
    </source>
</evidence>
<dbReference type="PROSITE" id="PS51831">
    <property type="entry name" value="HD"/>
    <property type="match status" value="1"/>
</dbReference>
<dbReference type="Proteomes" id="UP000247922">
    <property type="component" value="Unassembled WGS sequence"/>
</dbReference>
<dbReference type="OrthoDB" id="9803205at2"/>
<name>A0A2V3WGC1_9BACI</name>
<dbReference type="Pfam" id="PF01966">
    <property type="entry name" value="HD"/>
    <property type="match status" value="1"/>
</dbReference>
<dbReference type="InterPro" id="IPR004087">
    <property type="entry name" value="KH_dom"/>
</dbReference>
<dbReference type="SMART" id="SM00471">
    <property type="entry name" value="HDc"/>
    <property type="match status" value="1"/>
</dbReference>
<keyword evidence="7 12" id="KW-0694">RNA-binding</keyword>
<keyword evidence="4 12" id="KW-0540">Nuclease</keyword>
<dbReference type="InterPro" id="IPR004088">
    <property type="entry name" value="KH_dom_type_1"/>
</dbReference>
<gene>
    <name evidence="12" type="primary">rny</name>
    <name evidence="16" type="ORF">DES38_10242</name>
</gene>
<dbReference type="CDD" id="cd22431">
    <property type="entry name" value="KH-I_RNaseY"/>
    <property type="match status" value="1"/>
</dbReference>
<evidence type="ECO:0000256" key="5">
    <source>
        <dbReference type="ARBA" id="ARBA00022759"/>
    </source>
</evidence>
<evidence type="ECO:0000256" key="3">
    <source>
        <dbReference type="ARBA" id="ARBA00022692"/>
    </source>
</evidence>
<evidence type="ECO:0000256" key="6">
    <source>
        <dbReference type="ARBA" id="ARBA00022801"/>
    </source>
</evidence>
<evidence type="ECO:0000256" key="4">
    <source>
        <dbReference type="ARBA" id="ARBA00022722"/>
    </source>
</evidence>
<dbReference type="InterPro" id="IPR006674">
    <property type="entry name" value="HD_domain"/>
</dbReference>
<evidence type="ECO:0000256" key="13">
    <source>
        <dbReference type="NCBIfam" id="TIGR03319"/>
    </source>
</evidence>